<dbReference type="Pfam" id="PF00797">
    <property type="entry name" value="Acetyltransf_2"/>
    <property type="match status" value="1"/>
</dbReference>
<name>A0ABV9C301_9GAMM</name>
<comment type="caution">
    <text evidence="3">The sequence shown here is derived from an EMBL/GenBank/DDBJ whole genome shotgun (WGS) entry which is preliminary data.</text>
</comment>
<sequence length="273" mass="30534">MSHVIDLNAYLQRIGHGGPVAANLATLRALATAHVAAIPFENLDPLLRVPVSLELDAVERKLVHEGRGGYCFEQNRLFLEVLKAIGFEVSGLIARVLWMQPEDAETAQTHMLLRIELNGVSWLADVGFGSMALSGALRLQADIPQSTGNEPFRLLNQGGDWRMQSLVRDEWRTLYRFDLQPRQDIDYVVANHYTSTYPGSHFLHGLIAARTLADRRIGLRNREFAVHPTGGESVRRTLLSVAEIKQVLQEQFGIRLPLHADLDRRLEALPPPA</sequence>
<evidence type="ECO:0000313" key="3">
    <source>
        <dbReference type="EMBL" id="MFC4527399.1"/>
    </source>
</evidence>
<evidence type="ECO:0000313" key="4">
    <source>
        <dbReference type="Proteomes" id="UP001595961"/>
    </source>
</evidence>
<dbReference type="PANTHER" id="PTHR11786">
    <property type="entry name" value="N-HYDROXYARYLAMINE O-ACETYLTRANSFERASE"/>
    <property type="match status" value="1"/>
</dbReference>
<dbReference type="Proteomes" id="UP001595961">
    <property type="component" value="Unassembled WGS sequence"/>
</dbReference>
<organism evidence="3 4">
    <name type="scientific">Dyella halodurans</name>
    <dbReference type="NCBI Taxonomy" id="1920171"/>
    <lineage>
        <taxon>Bacteria</taxon>
        <taxon>Pseudomonadati</taxon>
        <taxon>Pseudomonadota</taxon>
        <taxon>Gammaproteobacteria</taxon>
        <taxon>Lysobacterales</taxon>
        <taxon>Rhodanobacteraceae</taxon>
        <taxon>Dyella</taxon>
    </lineage>
</organism>
<protein>
    <submittedName>
        <fullName evidence="3">Arylamine N-acetyltransferase</fullName>
    </submittedName>
</protein>
<dbReference type="PRINTS" id="PR01543">
    <property type="entry name" value="ANATRNSFRASE"/>
</dbReference>
<dbReference type="Gene3D" id="2.40.128.150">
    <property type="entry name" value="Cysteine proteinases"/>
    <property type="match status" value="1"/>
</dbReference>
<dbReference type="InterPro" id="IPR001447">
    <property type="entry name" value="Arylamine_N-AcTrfase"/>
</dbReference>
<keyword evidence="4" id="KW-1185">Reference proteome</keyword>
<dbReference type="EMBL" id="JBHSGA010000017">
    <property type="protein sequence ID" value="MFC4527399.1"/>
    <property type="molecule type" value="Genomic_DNA"/>
</dbReference>
<accession>A0ABV9C301</accession>
<dbReference type="RefSeq" id="WP_266152174.1">
    <property type="nucleotide sequence ID" value="NZ_CP064028.1"/>
</dbReference>
<gene>
    <name evidence="3" type="ORF">ACFO5W_12210</name>
</gene>
<dbReference type="Gene3D" id="3.30.2140.10">
    <property type="entry name" value="Arylamine N-acetyltransferase"/>
    <property type="match status" value="1"/>
</dbReference>
<evidence type="ECO:0000256" key="2">
    <source>
        <dbReference type="RuleBase" id="RU003452"/>
    </source>
</evidence>
<dbReference type="SUPFAM" id="SSF54001">
    <property type="entry name" value="Cysteine proteinases"/>
    <property type="match status" value="1"/>
</dbReference>
<evidence type="ECO:0000256" key="1">
    <source>
        <dbReference type="ARBA" id="ARBA00006547"/>
    </source>
</evidence>
<dbReference type="PANTHER" id="PTHR11786:SF0">
    <property type="entry name" value="ARYLAMINE N-ACETYLTRANSFERASE 4-RELATED"/>
    <property type="match status" value="1"/>
</dbReference>
<reference evidence="4" key="1">
    <citation type="journal article" date="2019" name="Int. J. Syst. Evol. Microbiol.">
        <title>The Global Catalogue of Microorganisms (GCM) 10K type strain sequencing project: providing services to taxonomists for standard genome sequencing and annotation.</title>
        <authorList>
            <consortium name="The Broad Institute Genomics Platform"/>
            <consortium name="The Broad Institute Genome Sequencing Center for Infectious Disease"/>
            <person name="Wu L."/>
            <person name="Ma J."/>
        </authorList>
    </citation>
    <scope>NUCLEOTIDE SEQUENCE [LARGE SCALE GENOMIC DNA]</scope>
    <source>
        <strain evidence="4">CCM 4481</strain>
    </source>
</reference>
<dbReference type="InterPro" id="IPR038765">
    <property type="entry name" value="Papain-like_cys_pep_sf"/>
</dbReference>
<proteinExistence type="inferred from homology"/>
<comment type="similarity">
    <text evidence="1 2">Belongs to the arylamine N-acetyltransferase family.</text>
</comment>